<dbReference type="Proteomes" id="UP000000653">
    <property type="component" value="Chromosome"/>
</dbReference>
<dbReference type="BioCyc" id="PAER208963:G1G74-4909-MONOMER"/>
<dbReference type="KEGG" id="pau:PA14_58270"/>
<proteinExistence type="predicted"/>
<dbReference type="AlphaFoldDB" id="A0A0H2ZGU6"/>
<sequence>MSENNTPSPANGTPAPAAARPRSALWPVLGIVAALAAGGVLAWQLGWLERLGGGRPAEEDLGQPIGAQAPADADAPRAYRDLRKPDALIESVSLSRLPKEILEVPLLRDTLTEDFVFYYENNGDRLGLTGTLRRIIYEHDLTLKDSLVEELLDQPAQVALWRGADGRLRDFVVVLKRGGLARVLEPLAHIAADDQQLRKVGELAGTSVYRLRYGNDKAMLFLSKGDRLLLLSNPRMLFDDGGESDDSPLNAPASEDLEALLDGDELFPERFGLPGRGELRQRITLNASVLAMGYQRFIPSFAGVRFEKGEQGWSSYLALNEVERQPPLDFAPVWQAMPMGASACVALPVTPGLYGVMLERLGAEQKMAQAFSEHLSGAAGLCWYASSRLHSPLLVGQLSAPTSAELDDELGKLFGRVIGAKEAKVEGGSFPVEDRVDGQTRRWTRQVSSNFGAYPASQADNPDSISGRAFFRIGMARHGQTLLFSLDDQLLGKALDTLDKRYPPLAEVLPKDALVPAYLAPQPLSELLQRETLDSLPQDMEPVFRNAADTYLMPRLKTLAGKGSYALGLPAGSQANAPWQWLPLEWRSL</sequence>
<keyword evidence="1" id="KW-0472">Membrane</keyword>
<dbReference type="InterPro" id="IPR018671">
    <property type="entry name" value="DUF2138"/>
</dbReference>
<dbReference type="EMBL" id="CP000438">
    <property type="protein sequence ID" value="ABJ13759.1"/>
    <property type="molecule type" value="Genomic_DNA"/>
</dbReference>
<gene>
    <name evidence="2" type="ordered locus">PA14_58270</name>
</gene>
<evidence type="ECO:0000256" key="1">
    <source>
        <dbReference type="SAM" id="Phobius"/>
    </source>
</evidence>
<name>A0A0H2ZGU6_PSEAB</name>
<dbReference type="Pfam" id="PF09909">
    <property type="entry name" value="DUF2138"/>
    <property type="match status" value="1"/>
</dbReference>
<keyword evidence="1" id="KW-1133">Transmembrane helix</keyword>
<dbReference type="NCBIfam" id="NF008500">
    <property type="entry name" value="PRK11410.1"/>
    <property type="match status" value="1"/>
</dbReference>
<accession>A0A0H2ZGU6</accession>
<evidence type="ECO:0000313" key="3">
    <source>
        <dbReference type="Proteomes" id="UP000000653"/>
    </source>
</evidence>
<dbReference type="RefSeq" id="WP_003141329.1">
    <property type="nucleotide sequence ID" value="NC_008463.1"/>
</dbReference>
<keyword evidence="1" id="KW-0812">Transmembrane</keyword>
<reference evidence="2 3" key="1">
    <citation type="journal article" date="2006" name="Genome Biol.">
        <title>Genomic analysis reveals that Pseudomonas aeruginosa virulence is combinatorial.</title>
        <authorList>
            <person name="Lee D.G."/>
            <person name="Urbach J.M."/>
            <person name="Wu G."/>
            <person name="Liberati N.T."/>
            <person name="Feinbaum R.L."/>
            <person name="Miyata S."/>
            <person name="Diggins L.T."/>
            <person name="He J."/>
            <person name="Saucier M."/>
            <person name="Deziel E."/>
            <person name="Friedman L."/>
            <person name="Li L."/>
            <person name="Grills G."/>
            <person name="Montgomery K."/>
            <person name="Kucherlapati R."/>
            <person name="Rahme L.G."/>
            <person name="Ausubel F.M."/>
        </authorList>
    </citation>
    <scope>NUCLEOTIDE SEQUENCE [LARGE SCALE GENOMIC DNA]</scope>
    <source>
        <strain evidence="2 3">UCBPP-PA14</strain>
    </source>
</reference>
<feature type="transmembrane region" description="Helical" evidence="1">
    <location>
        <begin position="24"/>
        <end position="45"/>
    </location>
</feature>
<evidence type="ECO:0000313" key="2">
    <source>
        <dbReference type="EMBL" id="ABJ13759.1"/>
    </source>
</evidence>
<evidence type="ECO:0008006" key="4">
    <source>
        <dbReference type="Google" id="ProtNLM"/>
    </source>
</evidence>
<dbReference type="HOGENOM" id="CLU_522489_0_0_6"/>
<protein>
    <recommendedName>
        <fullName evidence="4">DUF2138 domain-containing protein</fullName>
    </recommendedName>
</protein>
<organism evidence="2 3">
    <name type="scientific">Pseudomonas aeruginosa (strain UCBPP-PA14)</name>
    <dbReference type="NCBI Taxonomy" id="208963"/>
    <lineage>
        <taxon>Bacteria</taxon>
        <taxon>Pseudomonadati</taxon>
        <taxon>Pseudomonadota</taxon>
        <taxon>Gammaproteobacteria</taxon>
        <taxon>Pseudomonadales</taxon>
        <taxon>Pseudomonadaceae</taxon>
        <taxon>Pseudomonas</taxon>
    </lineage>
</organism>